<sequence>MAEHIQKIQDRDYVRTVPRSGRQDGGDDDAENSDEAPAGRGGRGGRGSRGGARGRGGRRGAAAPQQARGGGVMEFIPTRLGVALIEGFDRMNFETSLGKPFLRKEMELKMKAICDGYTTKQVVLHESISQYRRVYYQSQENLNVLKAVRAHPPHILLLLYDLRETDVA</sequence>
<protein>
    <recommendedName>
        <fullName evidence="2">DNA topoisomerase</fullName>
        <ecNumber evidence="2">5.6.2.1</ecNumber>
    </recommendedName>
</protein>
<name>A0ABR1PWY6_9PEZI</name>
<evidence type="ECO:0000256" key="2">
    <source>
        <dbReference type="RuleBase" id="RU362092"/>
    </source>
</evidence>
<dbReference type="GeneID" id="92082851"/>
<keyword evidence="6" id="KW-1185">Reference proteome</keyword>
<evidence type="ECO:0000313" key="5">
    <source>
        <dbReference type="EMBL" id="KAK7941180.1"/>
    </source>
</evidence>
<dbReference type="Proteomes" id="UP001391051">
    <property type="component" value="Unassembled WGS sequence"/>
</dbReference>
<proteinExistence type="inferred from homology"/>
<dbReference type="PANTHER" id="PTHR11390">
    <property type="entry name" value="PROKARYOTIC DNA TOPOISOMERASE"/>
    <property type="match status" value="1"/>
</dbReference>
<dbReference type="InterPro" id="IPR023405">
    <property type="entry name" value="Topo_IA_core_domain"/>
</dbReference>
<evidence type="ECO:0000259" key="4">
    <source>
        <dbReference type="PROSITE" id="PS52039"/>
    </source>
</evidence>
<comment type="function">
    <text evidence="2">Introduces a single-strand break via transesterification at a target site in duplex DNA. Releases the supercoiling and torsional tension of DNA introduced during the DNA replication and transcription by transiently cleaving and rejoining one strand of the DNA duplex. The scissile phosphodiester is attacked by the catalytic tyrosine of the enzyme, resulting in the formation of a DNA-(5'-phosphotyrosyl)-enzyme intermediate and the expulsion of a 3'-OH DNA strand.</text>
</comment>
<keyword evidence="2" id="KW-0799">Topoisomerase</keyword>
<dbReference type="RefSeq" id="XP_066693932.1">
    <property type="nucleotide sequence ID" value="XM_066849789.1"/>
</dbReference>
<evidence type="ECO:0000313" key="6">
    <source>
        <dbReference type="Proteomes" id="UP001391051"/>
    </source>
</evidence>
<comment type="similarity">
    <text evidence="2">Belongs to the type IA topoisomerase family.</text>
</comment>
<dbReference type="Gene3D" id="1.10.460.10">
    <property type="entry name" value="Topoisomerase I, domain 2"/>
    <property type="match status" value="1"/>
</dbReference>
<gene>
    <name evidence="5" type="ORF">PG986_013567</name>
</gene>
<dbReference type="EC" id="5.6.2.1" evidence="2"/>
<dbReference type="PANTHER" id="PTHR11390:SF21">
    <property type="entry name" value="DNA TOPOISOMERASE 3-ALPHA"/>
    <property type="match status" value="1"/>
</dbReference>
<dbReference type="EMBL" id="JAQQWE010000009">
    <property type="protein sequence ID" value="KAK7941180.1"/>
    <property type="molecule type" value="Genomic_DNA"/>
</dbReference>
<dbReference type="InterPro" id="IPR000380">
    <property type="entry name" value="Topo_IA"/>
</dbReference>
<accession>A0ABR1PWY6</accession>
<feature type="compositionally biased region" description="Gly residues" evidence="3">
    <location>
        <begin position="39"/>
        <end position="54"/>
    </location>
</feature>
<comment type="caution">
    <text evidence="5">The sequence shown here is derived from an EMBL/GenBank/DDBJ whole genome shotgun (WGS) entry which is preliminary data.</text>
</comment>
<dbReference type="PROSITE" id="PS52039">
    <property type="entry name" value="TOPO_IA_2"/>
    <property type="match status" value="1"/>
</dbReference>
<feature type="region of interest" description="Disordered" evidence="3">
    <location>
        <begin position="1"/>
        <end position="70"/>
    </location>
</feature>
<dbReference type="InterPro" id="IPR013824">
    <property type="entry name" value="Topo_IA_cen_sub1"/>
</dbReference>
<feature type="compositionally biased region" description="Basic and acidic residues" evidence="3">
    <location>
        <begin position="1"/>
        <end position="14"/>
    </location>
</feature>
<evidence type="ECO:0000256" key="1">
    <source>
        <dbReference type="ARBA" id="ARBA00023235"/>
    </source>
</evidence>
<feature type="domain" description="Topo IA-type catalytic" evidence="4">
    <location>
        <begin position="1"/>
        <end position="135"/>
    </location>
</feature>
<evidence type="ECO:0000256" key="3">
    <source>
        <dbReference type="SAM" id="MobiDB-lite"/>
    </source>
</evidence>
<comment type="catalytic activity">
    <reaction evidence="2">
        <text>ATP-independent breakage of single-stranded DNA, followed by passage and rejoining.</text>
        <dbReference type="EC" id="5.6.2.1"/>
    </reaction>
</comment>
<dbReference type="InterPro" id="IPR013497">
    <property type="entry name" value="Topo_IA_cen"/>
</dbReference>
<dbReference type="SUPFAM" id="SSF56712">
    <property type="entry name" value="Prokaryotic type I DNA topoisomerase"/>
    <property type="match status" value="1"/>
</dbReference>
<keyword evidence="2" id="KW-0238">DNA-binding</keyword>
<keyword evidence="1 2" id="KW-0413">Isomerase</keyword>
<reference evidence="5 6" key="1">
    <citation type="submission" date="2023-01" db="EMBL/GenBank/DDBJ databases">
        <title>Analysis of 21 Apiospora genomes using comparative genomics revels a genus with tremendous synthesis potential of carbohydrate active enzymes and secondary metabolites.</title>
        <authorList>
            <person name="Sorensen T."/>
        </authorList>
    </citation>
    <scope>NUCLEOTIDE SEQUENCE [LARGE SCALE GENOMIC DNA]</scope>
    <source>
        <strain evidence="5 6">CBS 24483</strain>
    </source>
</reference>
<organism evidence="5 6">
    <name type="scientific">Apiospora aurea</name>
    <dbReference type="NCBI Taxonomy" id="335848"/>
    <lineage>
        <taxon>Eukaryota</taxon>
        <taxon>Fungi</taxon>
        <taxon>Dikarya</taxon>
        <taxon>Ascomycota</taxon>
        <taxon>Pezizomycotina</taxon>
        <taxon>Sordariomycetes</taxon>
        <taxon>Xylariomycetidae</taxon>
        <taxon>Amphisphaeriales</taxon>
        <taxon>Apiosporaceae</taxon>
        <taxon>Apiospora</taxon>
    </lineage>
</organism>